<dbReference type="PANTHER" id="PTHR34396:SF25">
    <property type="entry name" value="BOUNDARY ELEMENT ASSOCIATED FACTOR"/>
    <property type="match status" value="1"/>
</dbReference>
<feature type="compositionally biased region" description="Polar residues" evidence="1">
    <location>
        <begin position="10"/>
        <end position="27"/>
    </location>
</feature>
<dbReference type="SMART" id="SM00614">
    <property type="entry name" value="ZnF_BED"/>
    <property type="match status" value="1"/>
</dbReference>
<dbReference type="Proteomes" id="UP000823388">
    <property type="component" value="Chromosome 6N"/>
</dbReference>
<dbReference type="AlphaFoldDB" id="A0A8T0QZK1"/>
<dbReference type="GO" id="GO:0006357">
    <property type="term" value="P:regulation of transcription by RNA polymerase II"/>
    <property type="evidence" value="ECO:0007669"/>
    <property type="project" value="TreeGrafter"/>
</dbReference>
<protein>
    <recommendedName>
        <fullName evidence="4">BED-type domain-containing protein</fullName>
    </recommendedName>
</protein>
<gene>
    <name evidence="2" type="ORF">PVAP13_6NG184906</name>
</gene>
<evidence type="ECO:0000313" key="2">
    <source>
        <dbReference type="EMBL" id="KAG2578368.1"/>
    </source>
</evidence>
<comment type="caution">
    <text evidence="2">The sequence shown here is derived from an EMBL/GenBank/DDBJ whole genome shotgun (WGS) entry which is preliminary data.</text>
</comment>
<evidence type="ECO:0000256" key="1">
    <source>
        <dbReference type="SAM" id="MobiDB-lite"/>
    </source>
</evidence>
<keyword evidence="3" id="KW-1185">Reference proteome</keyword>
<name>A0A8T0QZK1_PANVG</name>
<dbReference type="PANTHER" id="PTHR34396">
    <property type="entry name" value="OS03G0264950 PROTEIN-RELATED"/>
    <property type="match status" value="1"/>
</dbReference>
<organism evidence="2 3">
    <name type="scientific">Panicum virgatum</name>
    <name type="common">Blackwell switchgrass</name>
    <dbReference type="NCBI Taxonomy" id="38727"/>
    <lineage>
        <taxon>Eukaryota</taxon>
        <taxon>Viridiplantae</taxon>
        <taxon>Streptophyta</taxon>
        <taxon>Embryophyta</taxon>
        <taxon>Tracheophyta</taxon>
        <taxon>Spermatophyta</taxon>
        <taxon>Magnoliopsida</taxon>
        <taxon>Liliopsida</taxon>
        <taxon>Poales</taxon>
        <taxon>Poaceae</taxon>
        <taxon>PACMAD clade</taxon>
        <taxon>Panicoideae</taxon>
        <taxon>Panicodae</taxon>
        <taxon>Paniceae</taxon>
        <taxon>Panicinae</taxon>
        <taxon>Panicum</taxon>
        <taxon>Panicum sect. Hiantes</taxon>
    </lineage>
</organism>
<dbReference type="InterPro" id="IPR053031">
    <property type="entry name" value="Cuticle_assoc_protein"/>
</dbReference>
<dbReference type="EMBL" id="CM029048">
    <property type="protein sequence ID" value="KAG2578368.1"/>
    <property type="molecule type" value="Genomic_DNA"/>
</dbReference>
<sequence length="100" mass="11063">MGSRPCHAANSATPSDSATPATDSATGNIDVVEIEDDVPATKKRKLRSEVLKDFDLISVNGVWKAKCKWCKKHLCGQTRNGTTHLKNHLFICDDRILERV</sequence>
<evidence type="ECO:0008006" key="4">
    <source>
        <dbReference type="Google" id="ProtNLM"/>
    </source>
</evidence>
<dbReference type="GO" id="GO:1990837">
    <property type="term" value="F:sequence-specific double-stranded DNA binding"/>
    <property type="evidence" value="ECO:0007669"/>
    <property type="project" value="TreeGrafter"/>
</dbReference>
<evidence type="ECO:0000313" key="3">
    <source>
        <dbReference type="Proteomes" id="UP000823388"/>
    </source>
</evidence>
<accession>A0A8T0QZK1</accession>
<dbReference type="GO" id="GO:0005634">
    <property type="term" value="C:nucleus"/>
    <property type="evidence" value="ECO:0007669"/>
    <property type="project" value="TreeGrafter"/>
</dbReference>
<reference evidence="2" key="1">
    <citation type="submission" date="2020-05" db="EMBL/GenBank/DDBJ databases">
        <title>WGS assembly of Panicum virgatum.</title>
        <authorList>
            <person name="Lovell J.T."/>
            <person name="Jenkins J."/>
            <person name="Shu S."/>
            <person name="Juenger T.E."/>
            <person name="Schmutz J."/>
        </authorList>
    </citation>
    <scope>NUCLEOTIDE SEQUENCE</scope>
    <source>
        <strain evidence="2">AP13</strain>
    </source>
</reference>
<proteinExistence type="predicted"/>
<feature type="region of interest" description="Disordered" evidence="1">
    <location>
        <begin position="1"/>
        <end position="30"/>
    </location>
</feature>